<evidence type="ECO:0000256" key="3">
    <source>
        <dbReference type="ARBA" id="ARBA00022450"/>
    </source>
</evidence>
<dbReference type="SUPFAM" id="SSF47336">
    <property type="entry name" value="ACP-like"/>
    <property type="match status" value="2"/>
</dbReference>
<dbReference type="Gene3D" id="3.40.50.980">
    <property type="match status" value="2"/>
</dbReference>
<dbReference type="GO" id="GO:0005737">
    <property type="term" value="C:cytoplasm"/>
    <property type="evidence" value="ECO:0007669"/>
    <property type="project" value="TreeGrafter"/>
</dbReference>
<feature type="domain" description="Carrier" evidence="7">
    <location>
        <begin position="1601"/>
        <end position="1678"/>
    </location>
</feature>
<evidence type="ECO:0000256" key="1">
    <source>
        <dbReference type="ARBA" id="ARBA00001957"/>
    </source>
</evidence>
<name>A0A4P2QRS5_SORCE</name>
<protein>
    <recommendedName>
        <fullName evidence="7">Carrier domain-containing protein</fullName>
    </recommendedName>
</protein>
<feature type="region of interest" description="Disordered" evidence="6">
    <location>
        <begin position="1683"/>
        <end position="1720"/>
    </location>
</feature>
<dbReference type="CDD" id="cd19535">
    <property type="entry name" value="Cyc_NRPS"/>
    <property type="match status" value="1"/>
</dbReference>
<dbReference type="InterPro" id="IPR025110">
    <property type="entry name" value="AMP-bd_C"/>
</dbReference>
<dbReference type="FunFam" id="3.40.50.980:FF:000001">
    <property type="entry name" value="Non-ribosomal peptide synthetase"/>
    <property type="match status" value="1"/>
</dbReference>
<dbReference type="Proteomes" id="UP000295497">
    <property type="component" value="Chromosome"/>
</dbReference>
<dbReference type="InterPro" id="IPR010071">
    <property type="entry name" value="AA_adenyl_dom"/>
</dbReference>
<dbReference type="GO" id="GO:0016874">
    <property type="term" value="F:ligase activity"/>
    <property type="evidence" value="ECO:0007669"/>
    <property type="project" value="UniProtKB-KW"/>
</dbReference>
<reference evidence="8 9" key="1">
    <citation type="submission" date="2015-09" db="EMBL/GenBank/DDBJ databases">
        <title>Sorangium comparison.</title>
        <authorList>
            <person name="Zaburannyi N."/>
            <person name="Bunk B."/>
            <person name="Overmann J."/>
            <person name="Mueller R."/>
        </authorList>
    </citation>
    <scope>NUCLEOTIDE SEQUENCE [LARGE SCALE GENOMIC DNA]</scope>
    <source>
        <strain evidence="8 9">So ce836</strain>
    </source>
</reference>
<comment type="cofactor">
    <cofactor evidence="1">
        <name>pantetheine 4'-phosphate</name>
        <dbReference type="ChEBI" id="CHEBI:47942"/>
    </cofactor>
</comment>
<dbReference type="CDD" id="cd05930">
    <property type="entry name" value="A_NRPS"/>
    <property type="match status" value="1"/>
</dbReference>
<dbReference type="PROSITE" id="PS00455">
    <property type="entry name" value="AMP_BINDING"/>
    <property type="match status" value="2"/>
</dbReference>
<evidence type="ECO:0000313" key="8">
    <source>
        <dbReference type="EMBL" id="AUX32748.1"/>
    </source>
</evidence>
<dbReference type="InterPro" id="IPR036736">
    <property type="entry name" value="ACP-like_sf"/>
</dbReference>
<evidence type="ECO:0000259" key="7">
    <source>
        <dbReference type="PROSITE" id="PS50075"/>
    </source>
</evidence>
<dbReference type="SMART" id="SM00823">
    <property type="entry name" value="PKS_PP"/>
    <property type="match status" value="2"/>
</dbReference>
<dbReference type="InterPro" id="IPR001242">
    <property type="entry name" value="Condensation_dom"/>
</dbReference>
<dbReference type="GO" id="GO:0043041">
    <property type="term" value="P:amino acid activation for nonribosomal peptide biosynthetic process"/>
    <property type="evidence" value="ECO:0007669"/>
    <property type="project" value="TreeGrafter"/>
</dbReference>
<dbReference type="Pfam" id="PF13193">
    <property type="entry name" value="AMP-binding_C"/>
    <property type="match status" value="2"/>
</dbReference>
<gene>
    <name evidence="8" type="ORF">SOCE836_048950</name>
</gene>
<dbReference type="NCBIfam" id="NF003417">
    <property type="entry name" value="PRK04813.1"/>
    <property type="match status" value="2"/>
</dbReference>
<feature type="domain" description="Carrier" evidence="7">
    <location>
        <begin position="545"/>
        <end position="620"/>
    </location>
</feature>
<dbReference type="InterPro" id="IPR057737">
    <property type="entry name" value="Condensation_MtbB-like"/>
</dbReference>
<evidence type="ECO:0000256" key="6">
    <source>
        <dbReference type="SAM" id="MobiDB-lite"/>
    </source>
</evidence>
<dbReference type="SMART" id="SM01294">
    <property type="entry name" value="PKS_PP_betabranch"/>
    <property type="match status" value="1"/>
</dbReference>
<dbReference type="Gene3D" id="3.30.559.10">
    <property type="entry name" value="Chloramphenicol acetyltransferase-like domain"/>
    <property type="match status" value="1"/>
</dbReference>
<dbReference type="SUPFAM" id="SSF56801">
    <property type="entry name" value="Acetyl-CoA synthetase-like"/>
    <property type="match status" value="2"/>
</dbReference>
<dbReference type="Gene3D" id="3.30.300.30">
    <property type="match status" value="2"/>
</dbReference>
<dbReference type="Gene3D" id="3.30.559.30">
    <property type="entry name" value="Nonribosomal peptide synthetase, condensation domain"/>
    <property type="match status" value="1"/>
</dbReference>
<feature type="region of interest" description="Disordered" evidence="6">
    <location>
        <begin position="398"/>
        <end position="418"/>
    </location>
</feature>
<dbReference type="EMBL" id="CP012672">
    <property type="protein sequence ID" value="AUX32748.1"/>
    <property type="molecule type" value="Genomic_DNA"/>
</dbReference>
<keyword evidence="4" id="KW-0597">Phosphoprotein</keyword>
<dbReference type="Pfam" id="PF00668">
    <property type="entry name" value="Condensation"/>
    <property type="match status" value="1"/>
</dbReference>
<accession>A0A4P2QRS5</accession>
<dbReference type="GO" id="GO:0031177">
    <property type="term" value="F:phosphopantetheine binding"/>
    <property type="evidence" value="ECO:0007669"/>
    <property type="project" value="InterPro"/>
</dbReference>
<dbReference type="InterPro" id="IPR006162">
    <property type="entry name" value="Ppantetheine_attach_site"/>
</dbReference>
<dbReference type="Gene3D" id="3.40.50.12780">
    <property type="entry name" value="N-terminal domain of ligase-like"/>
    <property type="match status" value="1"/>
</dbReference>
<feature type="compositionally biased region" description="Basic residues" evidence="6">
    <location>
        <begin position="1706"/>
        <end position="1720"/>
    </location>
</feature>
<dbReference type="FunFam" id="3.30.559.30:FF:000006">
    <property type="entry name" value="Yersiniabactin polyketide/non-ribosomal peptide synthetase"/>
    <property type="match status" value="1"/>
</dbReference>
<dbReference type="FunFam" id="3.40.50.12780:FF:000012">
    <property type="entry name" value="Non-ribosomal peptide synthetase"/>
    <property type="match status" value="1"/>
</dbReference>
<dbReference type="InterPro" id="IPR023213">
    <property type="entry name" value="CAT-like_dom_sf"/>
</dbReference>
<dbReference type="PROSITE" id="PS00012">
    <property type="entry name" value="PHOSPHOPANTETHEINE"/>
    <property type="match status" value="1"/>
</dbReference>
<dbReference type="InterPro" id="IPR045851">
    <property type="entry name" value="AMP-bd_C_sf"/>
</dbReference>
<evidence type="ECO:0000256" key="4">
    <source>
        <dbReference type="ARBA" id="ARBA00022553"/>
    </source>
</evidence>
<evidence type="ECO:0000313" key="9">
    <source>
        <dbReference type="Proteomes" id="UP000295497"/>
    </source>
</evidence>
<dbReference type="GO" id="GO:0044550">
    <property type="term" value="P:secondary metabolite biosynthetic process"/>
    <property type="evidence" value="ECO:0007669"/>
    <property type="project" value="TreeGrafter"/>
</dbReference>
<dbReference type="InterPro" id="IPR042099">
    <property type="entry name" value="ANL_N_sf"/>
</dbReference>
<dbReference type="NCBIfam" id="TIGR01733">
    <property type="entry name" value="AA-adenyl-dom"/>
    <property type="match status" value="2"/>
</dbReference>
<organism evidence="8 9">
    <name type="scientific">Sorangium cellulosum</name>
    <name type="common">Polyangium cellulosum</name>
    <dbReference type="NCBI Taxonomy" id="56"/>
    <lineage>
        <taxon>Bacteria</taxon>
        <taxon>Pseudomonadati</taxon>
        <taxon>Myxococcota</taxon>
        <taxon>Polyangia</taxon>
        <taxon>Polyangiales</taxon>
        <taxon>Polyangiaceae</taxon>
        <taxon>Sorangium</taxon>
    </lineage>
</organism>
<dbReference type="Pfam" id="PF00501">
    <property type="entry name" value="AMP-binding"/>
    <property type="match status" value="2"/>
</dbReference>
<dbReference type="PANTHER" id="PTHR45527:SF10">
    <property type="entry name" value="PYOCHELIN SYNTHASE PCHF"/>
    <property type="match status" value="1"/>
</dbReference>
<dbReference type="Pfam" id="PF00550">
    <property type="entry name" value="PP-binding"/>
    <property type="match status" value="2"/>
</dbReference>
<dbReference type="SUPFAM" id="SSF52777">
    <property type="entry name" value="CoA-dependent acyltransferases"/>
    <property type="match status" value="2"/>
</dbReference>
<keyword evidence="3" id="KW-0596">Phosphopantetheine</keyword>
<dbReference type="InterPro" id="IPR020806">
    <property type="entry name" value="PKS_PP-bd"/>
</dbReference>
<dbReference type="Gene3D" id="2.30.38.10">
    <property type="entry name" value="Luciferase, Domain 3"/>
    <property type="match status" value="1"/>
</dbReference>
<dbReference type="FunFam" id="2.30.38.10:FF:000001">
    <property type="entry name" value="Non-ribosomal peptide synthetase PvdI"/>
    <property type="match status" value="1"/>
</dbReference>
<dbReference type="InterPro" id="IPR009081">
    <property type="entry name" value="PP-bd_ACP"/>
</dbReference>
<dbReference type="InterPro" id="IPR000873">
    <property type="entry name" value="AMP-dep_synth/lig_dom"/>
</dbReference>
<dbReference type="Gene3D" id="1.10.1200.10">
    <property type="entry name" value="ACP-like"/>
    <property type="match status" value="2"/>
</dbReference>
<dbReference type="PROSITE" id="PS50075">
    <property type="entry name" value="CARRIER"/>
    <property type="match status" value="2"/>
</dbReference>
<dbReference type="InterPro" id="IPR020845">
    <property type="entry name" value="AMP-binding_CS"/>
</dbReference>
<keyword evidence="5" id="KW-0436">Ligase</keyword>
<sequence length="1720" mass="187956">MKGKTGDPMITGSSHPSGAGAGAAADAGLLHMLVEQSARRHADRLALVDRRKAYSYRELLERASDLARRLRSRGVRPGSFVAVCCTPGPEMVVAQLAVMLAGGAYLPLDPRYPRQRLSFMIEDAGAEILLADGSGAGIEAKVVLRIDRPDGEERCVKEAAAPEARDRWQPPAAGDLAYLIYTSGSTGEPKGVMIEHRAIVNYVLWDIATFGLGPRDRVSQVIAPSFDMSVWEIWPTLVSGASLHFADRADYGRPGALYRWMAEEAITHCILPTPLAETLLREPLPPALSVEKMLVAGDRLRTYPPPELPFEVHNLYGPTEATIIATWGRVPAAPGDDQRPPHIGRPIANVHVHLLDETLQPVPPGAVGELYIGGAGVARGYHNRPELTRSRFIRDPFDASAAGDSRPPGPPEGGRLYRTGDLARLRPDGNIDFLGRIDHQVKLRGHRIELGDIEANIAAHPRLKTAFAVLHASSAGERIVAYAVPVSAEDPPAEEEILAFTAERLPAYMTPSQLILLRELPLTLNGKIDRGRLPSPDAGRTGAAAESASFAGSMALLWARALGVASVGEEDSFFALGGHSIAALSVLAEVERAFAVRASLTDLVEAPTLASFCRRIEQRYLRTEALGVRSLPRALARPAEAHEPFPLTDVQHAYWLGRHEIFELGGVSAHLYFELEGTFDVARLEHAWRRVVAHHPMLRAVIRSDGRQEVLEDVPPYEIAAYDLRDASPVEVGAHVERIRGELSHQVRPAERWPLFDLRVTRLPGGAQRLHLSFDALILDAQSLLRVVEEWHRLYEDPGRRLLPSATSFRDYVVALHELKRTEAYAASAAYWRERAASLPPGPELPLAVDPRTVQRPRFRRRRFELAPEGWLALRRRANDAGLTEAAALLGVYAEILSAWSKSPRYCLNLTLFNRLPLCDDIEHIVGDFTSVTLLEVDHDGGRSFLERAQALQRQLWKDLDHRLYSGVEVLRDCASRRERVFAPVVFTSELGFEALGRDAAAIERFGREVEAITQTPQVWIDLQVVDRGGRLVAYWDAVEELFPPGVLDAMFEAFCGAIERLAREDDAWRQEAWVPGAPPTAVPEVVRSCGPEALLHDAFVTWAARAPERVAVVTSERELRYGELLGLARGVAAAIASERDDGELVGVVLPKGWQQVVAVLGASIAGRAYVPLDASLPPERRFALMRQAGIRAVLTLPRFSREPSWPAGTRCIGIDERELSRQVTAVPPQRDPRSPAYVIYTSGSTGVPKGVVIEHRSAVNTVEDINDRFGVGPEDRVFGISSLGFDLSVYDVFGPLSRGGAVVLPDEEKLKDPSHFRQCLSEHGVTVWNSVPSLAGLVVETADDAAAARALGSLRLILMSGDWIPVDLPARIRRLNPRARIVSLGGATEASIWSIHHVIGEVDPSWRSIPYGRALAHQSVEVLDAQLRRRPTWAVGELFIGGVGVARGYLNDPERTAASFIVHPVTGERLYRTGDLGRTLPNGEIEFLGRQDQQVKINGYRVELGEIEAVLQRCPGVRACAVAAPEAARGRRLVAGVVLEEAAVGTGELRAHLARHLPEYMVPSSLRIVRELPLTSNGKVDRPALARLCSAPDAALPAAQPQDEMETAIRGVFSEVLGRPEASIDVTRNFFDIGGDSVSAIHVLTRLEARFGVELPIVAVFAHPTVRAIADYIRKAAAPGGGAMDAAPAGVGTQPSQVPPEERGQRRRAAAVRLRRRGT</sequence>
<dbReference type="PANTHER" id="PTHR45527">
    <property type="entry name" value="NONRIBOSOMAL PEPTIDE SYNTHETASE"/>
    <property type="match status" value="1"/>
</dbReference>
<evidence type="ECO:0000256" key="5">
    <source>
        <dbReference type="ARBA" id="ARBA00022598"/>
    </source>
</evidence>
<evidence type="ECO:0000256" key="2">
    <source>
        <dbReference type="ARBA" id="ARBA00004924"/>
    </source>
</evidence>
<comment type="pathway">
    <text evidence="2">Siderophore biosynthesis.</text>
</comment>
<proteinExistence type="predicted"/>
<dbReference type="FunFam" id="3.30.559.10:FF:000023">
    <property type="entry name" value="Non-ribosomal peptide synthetase"/>
    <property type="match status" value="1"/>
</dbReference>